<dbReference type="AlphaFoldDB" id="A0AAE9SH89"/>
<keyword evidence="9" id="KW-1185">Reference proteome</keyword>
<evidence type="ECO:0000256" key="3">
    <source>
        <dbReference type="ARBA" id="ARBA00022679"/>
    </source>
</evidence>
<evidence type="ECO:0000259" key="5">
    <source>
        <dbReference type="Pfam" id="PF01555"/>
    </source>
</evidence>
<evidence type="ECO:0000313" key="8">
    <source>
        <dbReference type="Proteomes" id="UP001058682"/>
    </source>
</evidence>
<comment type="similarity">
    <text evidence="1 4">Belongs to the N(4)/N(6)-methyltransferase family.</text>
</comment>
<dbReference type="Proteomes" id="UP001058682">
    <property type="component" value="Chromosome"/>
</dbReference>
<sequence>MNHDLNTVIFGDSCEELKKIPDSSVNLVYLDPPFFSQKEHELSSRSEGKVYSFDDKFSSKDEYISFMSLVLNEIKRVLTKDGSIFLHCDRYASHYLREELDKVFGEVNFQSEIIWAYKRWSNSKKGLLNAHQNIYFYSKTKDFKFNQFYTEYSPSTNIDQILQKRVRNSKGKSEYKRDVKGDVVFTTEKKGVPLSDVWEIPFLNPKAKERCGYPTQKPVKLLQRIIELVTNEGDIVLDPFCGSGTTCVAAKSLNRKFIGIDKNTDAIEISKKRLSEMIISESGVLSKGIDSYIEKNSFESTLLFLLNAIPVQRNKGIDGFIKNDNSLIPIKIQKDTETIDDAITNLENAVQGKNFPIKILIQTNEKHTVDFFKRETDVKVIKYVDLQIKNLLNAV</sequence>
<protein>
    <recommendedName>
        <fullName evidence="4">Methyltransferase</fullName>
        <ecNumber evidence="4">2.1.1.-</ecNumber>
    </recommendedName>
</protein>
<evidence type="ECO:0000256" key="4">
    <source>
        <dbReference type="RuleBase" id="RU362026"/>
    </source>
</evidence>
<evidence type="ECO:0000313" key="9">
    <source>
        <dbReference type="Proteomes" id="UP001059401"/>
    </source>
</evidence>
<dbReference type="CDD" id="cd02440">
    <property type="entry name" value="AdoMet_MTases"/>
    <property type="match status" value="1"/>
</dbReference>
<dbReference type="EMBL" id="CP038804">
    <property type="protein sequence ID" value="UTY33618.1"/>
    <property type="molecule type" value="Genomic_DNA"/>
</dbReference>
<organism evidence="7 8">
    <name type="scientific">Treponema putidum</name>
    <dbReference type="NCBI Taxonomy" id="221027"/>
    <lineage>
        <taxon>Bacteria</taxon>
        <taxon>Pseudomonadati</taxon>
        <taxon>Spirochaetota</taxon>
        <taxon>Spirochaetia</taxon>
        <taxon>Spirochaetales</taxon>
        <taxon>Treponemataceae</taxon>
        <taxon>Treponema</taxon>
    </lineage>
</organism>
<dbReference type="InterPro" id="IPR029063">
    <property type="entry name" value="SAM-dependent_MTases_sf"/>
</dbReference>
<dbReference type="InterPro" id="IPR002052">
    <property type="entry name" value="DNA_methylase_N6_adenine_CS"/>
</dbReference>
<proteinExistence type="inferred from homology"/>
<dbReference type="FunFam" id="3.40.50.150:FF:000347">
    <property type="entry name" value="Methyltransferase"/>
    <property type="match status" value="1"/>
</dbReference>
<dbReference type="EC" id="2.1.1.-" evidence="4"/>
<keyword evidence="3" id="KW-0808">Transferase</keyword>
<dbReference type="GO" id="GO:0008170">
    <property type="term" value="F:N-methyltransferase activity"/>
    <property type="evidence" value="ECO:0007669"/>
    <property type="project" value="InterPro"/>
</dbReference>
<dbReference type="RefSeq" id="WP_044979458.1">
    <property type="nucleotide sequence ID" value="NZ_CP009228.1"/>
</dbReference>
<dbReference type="PANTHER" id="PTHR13370:SF24">
    <property type="entry name" value="TYPE III RESTRICTION-MODIFICATION ENZYME STYLTI MOD SUBUNIT"/>
    <property type="match status" value="1"/>
</dbReference>
<gene>
    <name evidence="7" type="ORF">E4N74_05985</name>
    <name evidence="6" type="ORF">E4N76_06885</name>
</gene>
<feature type="domain" description="DNA methylase N-4/N-6" evidence="5">
    <location>
        <begin position="25"/>
        <end position="272"/>
    </location>
</feature>
<dbReference type="EMBL" id="CP038802">
    <property type="protein sequence ID" value="UTY28751.1"/>
    <property type="molecule type" value="Genomic_DNA"/>
</dbReference>
<evidence type="ECO:0000313" key="6">
    <source>
        <dbReference type="EMBL" id="UTY28751.1"/>
    </source>
</evidence>
<dbReference type="Proteomes" id="UP001059401">
    <property type="component" value="Chromosome"/>
</dbReference>
<dbReference type="PROSITE" id="PS00092">
    <property type="entry name" value="N6_MTASE"/>
    <property type="match status" value="1"/>
</dbReference>
<keyword evidence="2" id="KW-0489">Methyltransferase</keyword>
<dbReference type="GO" id="GO:0005737">
    <property type="term" value="C:cytoplasm"/>
    <property type="evidence" value="ECO:0007669"/>
    <property type="project" value="TreeGrafter"/>
</dbReference>
<dbReference type="InterPro" id="IPR001091">
    <property type="entry name" value="RM_Methyltransferase"/>
</dbReference>
<reference evidence="7" key="1">
    <citation type="submission" date="2019-04" db="EMBL/GenBank/DDBJ databases">
        <title>Whole genome sequencing of oral phylogroup 2 treponemes.</title>
        <authorList>
            <person name="Chan Y."/>
            <person name="Zeng H.H."/>
            <person name="Yu X.L."/>
            <person name="Leung W.K."/>
            <person name="Watt R.M."/>
        </authorList>
    </citation>
    <scope>NUCLEOTIDE SEQUENCE</scope>
    <source>
        <strain evidence="7">OMZ 835</strain>
        <strain evidence="6">OMZ 847</strain>
    </source>
</reference>
<dbReference type="REBASE" id="646757">
    <property type="entry name" value="M.Tpu835ORF5985P"/>
</dbReference>
<evidence type="ECO:0000256" key="1">
    <source>
        <dbReference type="ARBA" id="ARBA00006594"/>
    </source>
</evidence>
<dbReference type="KEGG" id="tpk:JO40_12105"/>
<dbReference type="GO" id="GO:0003677">
    <property type="term" value="F:DNA binding"/>
    <property type="evidence" value="ECO:0007669"/>
    <property type="project" value="InterPro"/>
</dbReference>
<dbReference type="Pfam" id="PF01555">
    <property type="entry name" value="N6_N4_Mtase"/>
    <property type="match status" value="1"/>
</dbReference>
<dbReference type="PANTHER" id="PTHR13370">
    <property type="entry name" value="RNA METHYLASE-RELATED"/>
    <property type="match status" value="1"/>
</dbReference>
<evidence type="ECO:0000256" key="2">
    <source>
        <dbReference type="ARBA" id="ARBA00022603"/>
    </source>
</evidence>
<name>A0AAE9SH89_9SPIR</name>
<dbReference type="Gene3D" id="3.40.50.150">
    <property type="entry name" value="Vaccinia Virus protein VP39"/>
    <property type="match status" value="1"/>
</dbReference>
<dbReference type="PRINTS" id="PR00508">
    <property type="entry name" value="S21N4MTFRASE"/>
</dbReference>
<dbReference type="GO" id="GO:0032259">
    <property type="term" value="P:methylation"/>
    <property type="evidence" value="ECO:0007669"/>
    <property type="project" value="UniProtKB-KW"/>
</dbReference>
<dbReference type="InterPro" id="IPR002941">
    <property type="entry name" value="DNA_methylase_N4/N6"/>
</dbReference>
<evidence type="ECO:0000313" key="7">
    <source>
        <dbReference type="EMBL" id="UTY33618.1"/>
    </source>
</evidence>
<dbReference type="SUPFAM" id="SSF53335">
    <property type="entry name" value="S-adenosyl-L-methionine-dependent methyltransferases"/>
    <property type="match status" value="1"/>
</dbReference>
<accession>A0AAE9SH89</accession>